<dbReference type="SUPFAM" id="SSF51445">
    <property type="entry name" value="(Trans)glycosidases"/>
    <property type="match status" value="1"/>
</dbReference>
<keyword evidence="3 11" id="KW-0378">Hydrolase</keyword>
<evidence type="ECO:0000256" key="8">
    <source>
        <dbReference type="ARBA" id="ARBA00029618"/>
    </source>
</evidence>
<dbReference type="FunFam" id="2.60.40.10:FF:002037">
    <property type="entry name" value="1,4-alpha-glucan branching enzyme"/>
    <property type="match status" value="1"/>
</dbReference>
<dbReference type="Proteomes" id="UP000501374">
    <property type="component" value="Chromosome"/>
</dbReference>
<dbReference type="Pfam" id="PF02922">
    <property type="entry name" value="CBM_48"/>
    <property type="match status" value="1"/>
</dbReference>
<evidence type="ECO:0000256" key="6">
    <source>
        <dbReference type="ARBA" id="ARBA00023965"/>
    </source>
</evidence>
<evidence type="ECO:0000256" key="3">
    <source>
        <dbReference type="ARBA" id="ARBA00022801"/>
    </source>
</evidence>
<sequence>MQMIKRLINKSVLLLTIIVMLSSVFSFQSVKAVSNLKTTEVIIHYKEQSGNTKDWNLWLWGENANGKSYEFTGEDEFGKYAKINIDDDHDRVGFIIRTNEWEKDGGDRRIENIKDGRAEVWILSGDDKVYNSKPSSDLSIQKATIDSFNEITVTTNVPFHIKERKIEIEGIKIKNISPYDINSGNITNKVKIITEQKIDLKQTYKVKIENVANTYTEIGKVIRSEEFDHSFYYGGNDLGNIYTPQHTKFRVWAPTASEAKLVTYKKWNDKIGTEISMKQSEKGTWKAELTGNQKGLFYTYKVKIGDKWTEAVDPYARAASVNGDKGAVVDLEETNPKKWKANKKPKFKNPEDAIIYELHVRDLSIQPESGIKQKGKYLGVTEKGTRGPEGVKTGLDHMKDLGITHVQLLPIFDYASVNEENLNEPQYNWGYDPKNFNVPEGSYSTNPYEPTVRITELKQMIQTLHDNNLRVVMDVVYNHMYNAAESNFHKLVPGYYYRYNEDGTFANGTGVGNDTASERKMMRKFMLDSVAYWAKEYNLDGFRFDLMGIHDYETMNEIRKAVNQIDPSIILHGEGWDLNTPLAAELKANQKNAEKMKGIAHFNDNIRDGLKGSVFEEKENGFVNGKDNMEDRIKKGITAGIYYDTNSSTYQDPEQVLTYVEAHDNHTLWDKLELTNPDDSEEVRKQMHKLSSSILLTSQGIPFLHAGQEFMRTKYGDHNSYKSPDSINQMDWLRRAAFNNEVDYMKGLIDLRKKYSAFRMTSAEQIKKQVSFIDTPKNVVAYSIKGNGNKNEYFMVTHNANKEAVDITLPSKGPWKVLVDGKEAGSKTLYVVHDNKFKVPALSSLVLKAEKPIK</sequence>
<dbReference type="Gene3D" id="3.20.20.80">
    <property type="entry name" value="Glycosidases"/>
    <property type="match status" value="1"/>
</dbReference>
<dbReference type="InterPro" id="IPR005323">
    <property type="entry name" value="CBM41_pullulanase"/>
</dbReference>
<dbReference type="Gene3D" id="2.60.40.2320">
    <property type="match status" value="1"/>
</dbReference>
<dbReference type="SUPFAM" id="SSF81296">
    <property type="entry name" value="E set domains"/>
    <property type="match status" value="1"/>
</dbReference>
<evidence type="ECO:0000313" key="11">
    <source>
        <dbReference type="EMBL" id="QIW19334.1"/>
    </source>
</evidence>
<dbReference type="InterPro" id="IPR013780">
    <property type="entry name" value="Glyco_hydro_b"/>
</dbReference>
<dbReference type="AlphaFoldDB" id="A0A6H0TI23"/>
<dbReference type="GO" id="GO:0005975">
    <property type="term" value="P:carbohydrate metabolic process"/>
    <property type="evidence" value="ECO:0007669"/>
    <property type="project" value="InterPro"/>
</dbReference>
<proteinExistence type="inferred from homology"/>
<evidence type="ECO:0000256" key="5">
    <source>
        <dbReference type="ARBA" id="ARBA00023295"/>
    </source>
</evidence>
<keyword evidence="5 11" id="KW-0326">Glycosidase</keyword>
<comment type="similarity">
    <text evidence="1">Belongs to the glycosyl hydrolase 13 family.</text>
</comment>
<keyword evidence="4" id="KW-0106">Calcium</keyword>
<evidence type="ECO:0000256" key="2">
    <source>
        <dbReference type="ARBA" id="ARBA00022729"/>
    </source>
</evidence>
<dbReference type="Pfam" id="PF00128">
    <property type="entry name" value="Alpha-amylase"/>
    <property type="match status" value="1"/>
</dbReference>
<reference evidence="12" key="1">
    <citation type="submission" date="2019-02" db="EMBL/GenBank/DDBJ databases">
        <title>Structural and Functional analysis of Lanthipeptide from Bacillus thuringiensis serovar andalousiensis B23193.</title>
        <authorList>
            <person name="Andreeva J.V."/>
            <person name="Grigoreva A."/>
        </authorList>
    </citation>
    <scope>NUCLEOTIDE SEQUENCE [LARGE SCALE GENOMIC DNA]</scope>
    <source>
        <strain evidence="12">B23193</strain>
    </source>
</reference>
<dbReference type="InterPro" id="IPR013783">
    <property type="entry name" value="Ig-like_fold"/>
</dbReference>
<dbReference type="SUPFAM" id="SSF51011">
    <property type="entry name" value="Glycosyl hydrolase domain"/>
    <property type="match status" value="1"/>
</dbReference>
<evidence type="ECO:0000256" key="7">
    <source>
        <dbReference type="ARBA" id="ARBA00024062"/>
    </source>
</evidence>
<evidence type="ECO:0000313" key="12">
    <source>
        <dbReference type="Proteomes" id="UP000501374"/>
    </source>
</evidence>
<name>A0A6H0TI23_BACTU</name>
<dbReference type="EC" id="3.2.1.41" evidence="7"/>
<dbReference type="Gene3D" id="2.60.40.10">
    <property type="entry name" value="Immunoglobulins"/>
    <property type="match status" value="1"/>
</dbReference>
<dbReference type="InterPro" id="IPR049117">
    <property type="entry name" value="pulA_all-beta"/>
</dbReference>
<dbReference type="CDD" id="cd02860">
    <property type="entry name" value="E_set_Pullulanase"/>
    <property type="match status" value="1"/>
</dbReference>
<organism evidence="11 12">
    <name type="scientific">Bacillus thuringiensis serovar andalousiensis</name>
    <dbReference type="NCBI Taxonomy" id="257985"/>
    <lineage>
        <taxon>Bacteria</taxon>
        <taxon>Bacillati</taxon>
        <taxon>Bacillota</taxon>
        <taxon>Bacilli</taxon>
        <taxon>Bacillales</taxon>
        <taxon>Bacillaceae</taxon>
        <taxon>Bacillus</taxon>
        <taxon>Bacillus cereus group</taxon>
    </lineage>
</organism>
<dbReference type="InterPro" id="IPR011840">
    <property type="entry name" value="PulA_typeI"/>
</dbReference>
<dbReference type="GO" id="GO:0030246">
    <property type="term" value="F:carbohydrate binding"/>
    <property type="evidence" value="ECO:0007669"/>
    <property type="project" value="InterPro"/>
</dbReference>
<dbReference type="GO" id="GO:0051060">
    <property type="term" value="F:pullulanase activity"/>
    <property type="evidence" value="ECO:0007669"/>
    <property type="project" value="UniProtKB-EC"/>
</dbReference>
<dbReference type="CDD" id="cd11341">
    <property type="entry name" value="AmyAc_Pullulanase_LD-like"/>
    <property type="match status" value="1"/>
</dbReference>
<evidence type="ECO:0000256" key="4">
    <source>
        <dbReference type="ARBA" id="ARBA00022837"/>
    </source>
</evidence>
<dbReference type="InterPro" id="IPR006047">
    <property type="entry name" value="GH13_cat_dom"/>
</dbReference>
<feature type="domain" description="Glycosyl hydrolase family 13 catalytic" evidence="10">
    <location>
        <begin position="353"/>
        <end position="752"/>
    </location>
</feature>
<comment type="catalytic activity">
    <reaction evidence="6">
        <text>Hydrolysis of (1-&gt;6)-alpha-D-glucosidic linkages in pullulan, amylopectin and glycogen, and in the alpha- and beta-limit dextrins of amylopectin and glycogen.</text>
        <dbReference type="EC" id="3.2.1.41"/>
    </reaction>
</comment>
<dbReference type="EMBL" id="CP035727">
    <property type="protein sequence ID" value="QIW19334.1"/>
    <property type="molecule type" value="Genomic_DNA"/>
</dbReference>
<dbReference type="FunFam" id="3.20.20.80:FF:000143">
    <property type="entry name" value="Pullulanase, type I"/>
    <property type="match status" value="1"/>
</dbReference>
<evidence type="ECO:0000259" key="10">
    <source>
        <dbReference type="SMART" id="SM00642"/>
    </source>
</evidence>
<dbReference type="Pfam" id="PF21653">
    <property type="entry name" value="pulA_all-beta"/>
    <property type="match status" value="1"/>
</dbReference>
<dbReference type="SUPFAM" id="SSF49452">
    <property type="entry name" value="Starch-binding domain-like"/>
    <property type="match status" value="1"/>
</dbReference>
<gene>
    <name evidence="11" type="primary">pulA</name>
    <name evidence="11" type="ORF">EVG22_13035</name>
</gene>
<dbReference type="Gene3D" id="2.60.40.1180">
    <property type="entry name" value="Golgi alpha-mannosidase II"/>
    <property type="match status" value="1"/>
</dbReference>
<dbReference type="Gene3D" id="2.60.40.1110">
    <property type="match status" value="1"/>
</dbReference>
<dbReference type="InterPro" id="IPR013784">
    <property type="entry name" value="Carb-bd-like_fold"/>
</dbReference>
<dbReference type="CDD" id="cd10315">
    <property type="entry name" value="CBM41_pullulanase"/>
    <property type="match status" value="1"/>
</dbReference>
<dbReference type="PANTHER" id="PTHR43002">
    <property type="entry name" value="GLYCOGEN DEBRANCHING ENZYME"/>
    <property type="match status" value="1"/>
</dbReference>
<accession>A0A6H0TI23</accession>
<evidence type="ECO:0000256" key="1">
    <source>
        <dbReference type="ARBA" id="ARBA00008061"/>
    </source>
</evidence>
<keyword evidence="2" id="KW-0732">Signal</keyword>
<dbReference type="Pfam" id="PF03714">
    <property type="entry name" value="PUD"/>
    <property type="match status" value="1"/>
</dbReference>
<dbReference type="NCBIfam" id="TIGR02104">
    <property type="entry name" value="pulA_typeI"/>
    <property type="match status" value="1"/>
</dbReference>
<dbReference type="InterPro" id="IPR017853">
    <property type="entry name" value="GH"/>
</dbReference>
<evidence type="ECO:0000256" key="9">
    <source>
        <dbReference type="ARBA" id="ARBA00031076"/>
    </source>
</evidence>
<dbReference type="InterPro" id="IPR004193">
    <property type="entry name" value="Glyco_hydro_13_N"/>
</dbReference>
<dbReference type="SMART" id="SM00642">
    <property type="entry name" value="Aamy"/>
    <property type="match status" value="1"/>
</dbReference>
<dbReference type="InterPro" id="IPR014756">
    <property type="entry name" value="Ig_E-set"/>
</dbReference>
<protein>
    <recommendedName>
        <fullName evidence="7">pullulanase</fullName>
        <ecNumber evidence="7">3.2.1.41</ecNumber>
    </recommendedName>
    <alternativeName>
        <fullName evidence="8">Alpha-dextrin endo-1,6-alpha-glucosidase</fullName>
    </alternativeName>
    <alternativeName>
        <fullName evidence="9">Pullulan 6-glucanohydrolase</fullName>
    </alternativeName>
</protein>